<comment type="caution">
    <text evidence="1">The sequence shown here is derived from an EMBL/GenBank/DDBJ whole genome shotgun (WGS) entry which is preliminary data.</text>
</comment>
<proteinExistence type="predicted"/>
<reference evidence="2" key="1">
    <citation type="journal article" date="2023" name="Front. Plant Sci.">
        <title>Chromosomal-level genome assembly of Melastoma candidum provides insights into trichome evolution.</title>
        <authorList>
            <person name="Zhong Y."/>
            <person name="Wu W."/>
            <person name="Sun C."/>
            <person name="Zou P."/>
            <person name="Liu Y."/>
            <person name="Dai S."/>
            <person name="Zhou R."/>
        </authorList>
    </citation>
    <scope>NUCLEOTIDE SEQUENCE [LARGE SCALE GENOMIC DNA]</scope>
</reference>
<evidence type="ECO:0000313" key="2">
    <source>
        <dbReference type="Proteomes" id="UP001057402"/>
    </source>
</evidence>
<name>A0ACB9RWE2_9MYRT</name>
<keyword evidence="2" id="KW-1185">Reference proteome</keyword>
<sequence>MSAGGKGRELVFALELVLAWALACLAGNVYGRNTYGNDSSSSIIKSLPGFTGELPFYLETGYIGVGDDEEVQLFYYFVKSQGEPTQDPLLLWVDGGPGCSSFSGFFFESGPLTFDSRNYSGFLPELYLNPFTWIQGINILYMDGPVGAGFSYSKTQEGYYVDDYQFSQQSYEFLRKWLVNHPQYLENELYIGGDSYSGIPIPLLVQLVLTGNKDGDKPTLNLRGYVLGNPVTDSFIDSNAKIPYAHRLSLISDDLYEAANVSCKGDFVNVESNNTPCLLDLKAIDDLTREILLVHILEPDCSNALPVPEDDPASLRRYLKENPDPSENSKLNGPALWCRNYNHMMCSIWANDDTVQAALNVRPGTKKYWQYCNSSLAYTKDVTSVIDYHKNFTKSDLRALIYSGDHDMSIPHMGTQKWINSMNMTLEEKWRAWSVDNQTAGYTKKYKNNDFSLTFVTLKGAGHFAAEYKVTEASAMIGRWIAHYTL</sequence>
<dbReference type="EMBL" id="CM042882">
    <property type="protein sequence ID" value="KAI4380242.1"/>
    <property type="molecule type" value="Genomic_DNA"/>
</dbReference>
<evidence type="ECO:0000313" key="1">
    <source>
        <dbReference type="EMBL" id="KAI4380242.1"/>
    </source>
</evidence>
<accession>A0ACB9RWE2</accession>
<organism evidence="1 2">
    <name type="scientific">Melastoma candidum</name>
    <dbReference type="NCBI Taxonomy" id="119954"/>
    <lineage>
        <taxon>Eukaryota</taxon>
        <taxon>Viridiplantae</taxon>
        <taxon>Streptophyta</taxon>
        <taxon>Embryophyta</taxon>
        <taxon>Tracheophyta</taxon>
        <taxon>Spermatophyta</taxon>
        <taxon>Magnoliopsida</taxon>
        <taxon>eudicotyledons</taxon>
        <taxon>Gunneridae</taxon>
        <taxon>Pentapetalae</taxon>
        <taxon>rosids</taxon>
        <taxon>malvids</taxon>
        <taxon>Myrtales</taxon>
        <taxon>Melastomataceae</taxon>
        <taxon>Melastomatoideae</taxon>
        <taxon>Melastomateae</taxon>
        <taxon>Melastoma</taxon>
    </lineage>
</organism>
<gene>
    <name evidence="1" type="ORF">MLD38_006457</name>
</gene>
<dbReference type="Proteomes" id="UP001057402">
    <property type="component" value="Chromosome 3"/>
</dbReference>
<protein>
    <submittedName>
        <fullName evidence="1">Uncharacterized protein</fullName>
    </submittedName>
</protein>